<evidence type="ECO:0000256" key="1">
    <source>
        <dbReference type="ARBA" id="ARBA00022553"/>
    </source>
</evidence>
<dbReference type="GO" id="GO:0003677">
    <property type="term" value="F:DNA binding"/>
    <property type="evidence" value="ECO:0007669"/>
    <property type="project" value="UniProtKB-KW"/>
</dbReference>
<protein>
    <submittedName>
        <fullName evidence="6">DNA-binding response regulator</fullName>
    </submittedName>
</protein>
<feature type="domain" description="Response regulatory" evidence="5">
    <location>
        <begin position="5"/>
        <end position="122"/>
    </location>
</feature>
<dbReference type="Pfam" id="PF00196">
    <property type="entry name" value="GerE"/>
    <property type="match status" value="1"/>
</dbReference>
<dbReference type="EMBL" id="NWVD01000001">
    <property type="protein sequence ID" value="PCG10460.1"/>
    <property type="molecule type" value="Genomic_DNA"/>
</dbReference>
<dbReference type="InterPro" id="IPR016032">
    <property type="entry name" value="Sig_transdc_resp-reg_C-effctor"/>
</dbReference>
<dbReference type="InterPro" id="IPR036388">
    <property type="entry name" value="WH-like_DNA-bd_sf"/>
</dbReference>
<dbReference type="InterPro" id="IPR001789">
    <property type="entry name" value="Sig_transdc_resp-reg_receiver"/>
</dbReference>
<dbReference type="InterPro" id="IPR000792">
    <property type="entry name" value="Tscrpt_reg_LuxR_C"/>
</dbReference>
<proteinExistence type="predicted"/>
<feature type="modified residue" description="4-aspartylphosphate" evidence="3">
    <location>
        <position position="57"/>
    </location>
</feature>
<name>A0A2A4I1H4_9SPHN</name>
<reference evidence="6 7" key="1">
    <citation type="submission" date="2017-09" db="EMBL/GenBank/DDBJ databases">
        <title>Sphingomonas ginsenosidimutans KACC 14949, whole genome shotgun sequence.</title>
        <authorList>
            <person name="Feng G."/>
            <person name="Zhu H."/>
        </authorList>
    </citation>
    <scope>NUCLEOTIDE SEQUENCE [LARGE SCALE GENOMIC DNA]</scope>
    <source>
        <strain evidence="6 7">KACC 14949</strain>
    </source>
</reference>
<dbReference type="PANTHER" id="PTHR45566:SF1">
    <property type="entry name" value="HTH-TYPE TRANSCRIPTIONAL REGULATOR YHJB-RELATED"/>
    <property type="match status" value="1"/>
</dbReference>
<evidence type="ECO:0000313" key="6">
    <source>
        <dbReference type="EMBL" id="PCG10460.1"/>
    </source>
</evidence>
<dbReference type="Gene3D" id="1.10.10.10">
    <property type="entry name" value="Winged helix-like DNA-binding domain superfamily/Winged helix DNA-binding domain"/>
    <property type="match status" value="1"/>
</dbReference>
<dbReference type="PANTHER" id="PTHR45566">
    <property type="entry name" value="HTH-TYPE TRANSCRIPTIONAL REGULATOR YHJB-RELATED"/>
    <property type="match status" value="1"/>
</dbReference>
<dbReference type="InterPro" id="IPR058245">
    <property type="entry name" value="NreC/VraR/RcsB-like_REC"/>
</dbReference>
<dbReference type="PRINTS" id="PR00038">
    <property type="entry name" value="HTHLUXR"/>
</dbReference>
<dbReference type="SUPFAM" id="SSF52172">
    <property type="entry name" value="CheY-like"/>
    <property type="match status" value="1"/>
</dbReference>
<dbReference type="GO" id="GO:0000160">
    <property type="term" value="P:phosphorelay signal transduction system"/>
    <property type="evidence" value="ECO:0007669"/>
    <property type="project" value="InterPro"/>
</dbReference>
<dbReference type="RefSeq" id="WP_070321843.1">
    <property type="nucleotide sequence ID" value="NZ_JAIEOT010000014.1"/>
</dbReference>
<sequence length="215" mass="22464">MNGDRLLIADDHPLTREGLSLAARAAFPGAQAIGVGTVGEAVAALQSRSTIRLILLDYALPDSEGFRGLMRVLHVADGVPVLIVTASDRPGLAEGAMALGAAGFLPKTLPLDEISGILRKVLSGQRYFPEALAPAAPLAAARERIAGLSRAQHAVLLALADGRSNKQIAYDLSVTEATVKAHLTAVFRKLRVTNRTQALLAIRPLLEDPASGQGG</sequence>
<dbReference type="SMART" id="SM00448">
    <property type="entry name" value="REC"/>
    <property type="match status" value="1"/>
</dbReference>
<dbReference type="PROSITE" id="PS50110">
    <property type="entry name" value="RESPONSE_REGULATORY"/>
    <property type="match status" value="1"/>
</dbReference>
<organism evidence="6 7">
    <name type="scientific">Sphingomonas ginsenosidimutans</name>
    <dbReference type="NCBI Taxonomy" id="862134"/>
    <lineage>
        <taxon>Bacteria</taxon>
        <taxon>Pseudomonadati</taxon>
        <taxon>Pseudomonadota</taxon>
        <taxon>Alphaproteobacteria</taxon>
        <taxon>Sphingomonadales</taxon>
        <taxon>Sphingomonadaceae</taxon>
        <taxon>Sphingomonas</taxon>
    </lineage>
</organism>
<dbReference type="CDD" id="cd06170">
    <property type="entry name" value="LuxR_C_like"/>
    <property type="match status" value="1"/>
</dbReference>
<keyword evidence="2 6" id="KW-0238">DNA-binding</keyword>
<accession>A0A2A4I1H4</accession>
<dbReference type="SUPFAM" id="SSF46894">
    <property type="entry name" value="C-terminal effector domain of the bipartite response regulators"/>
    <property type="match status" value="1"/>
</dbReference>
<evidence type="ECO:0000313" key="7">
    <source>
        <dbReference type="Proteomes" id="UP000218784"/>
    </source>
</evidence>
<dbReference type="AlphaFoldDB" id="A0A2A4I1H4"/>
<comment type="caution">
    <text evidence="6">The sequence shown here is derived from an EMBL/GenBank/DDBJ whole genome shotgun (WGS) entry which is preliminary data.</text>
</comment>
<evidence type="ECO:0000256" key="3">
    <source>
        <dbReference type="PROSITE-ProRule" id="PRU00169"/>
    </source>
</evidence>
<dbReference type="Pfam" id="PF00072">
    <property type="entry name" value="Response_reg"/>
    <property type="match status" value="1"/>
</dbReference>
<dbReference type="InterPro" id="IPR051015">
    <property type="entry name" value="EvgA-like"/>
</dbReference>
<evidence type="ECO:0000259" key="5">
    <source>
        <dbReference type="PROSITE" id="PS50110"/>
    </source>
</evidence>
<dbReference type="PROSITE" id="PS00622">
    <property type="entry name" value="HTH_LUXR_1"/>
    <property type="match status" value="1"/>
</dbReference>
<feature type="domain" description="HTH luxR-type" evidence="4">
    <location>
        <begin position="141"/>
        <end position="206"/>
    </location>
</feature>
<dbReference type="GO" id="GO:0006355">
    <property type="term" value="P:regulation of DNA-templated transcription"/>
    <property type="evidence" value="ECO:0007669"/>
    <property type="project" value="InterPro"/>
</dbReference>
<dbReference type="CDD" id="cd17535">
    <property type="entry name" value="REC_NarL-like"/>
    <property type="match status" value="1"/>
</dbReference>
<keyword evidence="7" id="KW-1185">Reference proteome</keyword>
<dbReference type="SMART" id="SM00421">
    <property type="entry name" value="HTH_LUXR"/>
    <property type="match status" value="1"/>
</dbReference>
<dbReference type="Gene3D" id="3.40.50.2300">
    <property type="match status" value="1"/>
</dbReference>
<dbReference type="Proteomes" id="UP000218784">
    <property type="component" value="Unassembled WGS sequence"/>
</dbReference>
<keyword evidence="1 3" id="KW-0597">Phosphoprotein</keyword>
<dbReference type="InterPro" id="IPR011006">
    <property type="entry name" value="CheY-like_superfamily"/>
</dbReference>
<evidence type="ECO:0000259" key="4">
    <source>
        <dbReference type="PROSITE" id="PS50043"/>
    </source>
</evidence>
<gene>
    <name evidence="6" type="ORF">COA17_03285</name>
</gene>
<evidence type="ECO:0000256" key="2">
    <source>
        <dbReference type="ARBA" id="ARBA00023125"/>
    </source>
</evidence>
<dbReference type="PROSITE" id="PS50043">
    <property type="entry name" value="HTH_LUXR_2"/>
    <property type="match status" value="1"/>
</dbReference>